<dbReference type="InterPro" id="IPR051372">
    <property type="entry name" value="CWC21"/>
</dbReference>
<evidence type="ECO:0000256" key="4">
    <source>
        <dbReference type="ARBA" id="ARBA00022728"/>
    </source>
</evidence>
<dbReference type="Proteomes" id="UP001153365">
    <property type="component" value="Unassembled WGS sequence"/>
</dbReference>
<feature type="compositionally biased region" description="Basic residues" evidence="7">
    <location>
        <begin position="412"/>
        <end position="427"/>
    </location>
</feature>
<keyword evidence="3" id="KW-0507">mRNA processing</keyword>
<evidence type="ECO:0000256" key="3">
    <source>
        <dbReference type="ARBA" id="ARBA00022664"/>
    </source>
</evidence>
<dbReference type="GO" id="GO:0005681">
    <property type="term" value="C:spliceosomal complex"/>
    <property type="evidence" value="ECO:0007669"/>
    <property type="project" value="UniProtKB-KW"/>
</dbReference>
<evidence type="ECO:0000256" key="1">
    <source>
        <dbReference type="ARBA" id="ARBA00004123"/>
    </source>
</evidence>
<evidence type="ECO:0000256" key="5">
    <source>
        <dbReference type="ARBA" id="ARBA00023187"/>
    </source>
</evidence>
<feature type="compositionally biased region" description="Basic and acidic residues" evidence="7">
    <location>
        <begin position="337"/>
        <end position="351"/>
    </location>
</feature>
<evidence type="ECO:0000256" key="6">
    <source>
        <dbReference type="ARBA" id="ARBA00023242"/>
    </source>
</evidence>
<keyword evidence="5" id="KW-0508">mRNA splicing</keyword>
<feature type="region of interest" description="Disordered" evidence="7">
    <location>
        <begin position="218"/>
        <end position="552"/>
    </location>
</feature>
<feature type="compositionally biased region" description="Low complexity" evidence="7">
    <location>
        <begin position="522"/>
        <end position="537"/>
    </location>
</feature>
<proteinExistence type="inferred from homology"/>
<feature type="compositionally biased region" description="Basic and acidic residues" evidence="7">
    <location>
        <begin position="304"/>
        <end position="318"/>
    </location>
</feature>
<dbReference type="CDD" id="cd21372">
    <property type="entry name" value="cwf21_CWC21-like"/>
    <property type="match status" value="1"/>
</dbReference>
<feature type="compositionally biased region" description="Basic and acidic residues" evidence="7">
    <location>
        <begin position="270"/>
        <end position="295"/>
    </location>
</feature>
<dbReference type="GO" id="GO:0008380">
    <property type="term" value="P:RNA splicing"/>
    <property type="evidence" value="ECO:0007669"/>
    <property type="project" value="UniProtKB-KW"/>
</dbReference>
<dbReference type="Pfam" id="PF08312">
    <property type="entry name" value="cwf21"/>
    <property type="match status" value="1"/>
</dbReference>
<name>A0AAV0B5R3_PHAPC</name>
<feature type="compositionally biased region" description="Basic residues" evidence="7">
    <location>
        <begin position="484"/>
        <end position="493"/>
    </location>
</feature>
<gene>
    <name evidence="9" type="ORF">PPACK8108_LOCUS11823</name>
</gene>
<keyword evidence="4" id="KW-0747">Spliceosome</keyword>
<accession>A0AAV0B5R3</accession>
<sequence length="552" mass="63728">MSHTHTHTHTHVTRLFQMIRSTCQVRKPTGSTPVPTTSHQQSFPTARSNMSYNNIGLTTPRGSGTSGYVQRNLSHVQPRDNNFNDRLVNGAGSYTDRITRHRKPDESILEHERKRAMENRCVELQLELEEEGALDEGEIDRRVDELRQKLMREDFKRERGTLKPHETHELAAMKVQENEKFRSAIKVNASYVEGEAFDKELQAERRLKAIEERQRIESEREQRAAKMQEERENRAKLRQEELANRGNDSQRSFNSSKLHDSQRPRPRTPQSERDVERRSRDDSFRNSNGLKDRMKSPPVANDQPSRRPEAVGRVHPDRMPLVGPGDRQQDPRYTSSNRDRGFGKDFRRPVDTYRPTSSRRGPSPVRRSRSASNPSSRSRSRSYSTSPERRNKSPSKSYSSSPRSPSRSRSPPPRHRKRSLSRSRSPPRRQFSLSPASHSRNRRSRSPVPPSSRNRRDRSFEPKRHRHRSKSLSRSRSLESDHHSRSKRSRRPGTRSPPPGYRAYSKRSPSPRIKDKVRSGRHSSPSSRSSSPRSRPASEAEDGSMEMSDGSS</sequence>
<evidence type="ECO:0000313" key="10">
    <source>
        <dbReference type="Proteomes" id="UP001153365"/>
    </source>
</evidence>
<feature type="compositionally biased region" description="Low complexity" evidence="7">
    <location>
        <begin position="428"/>
        <end position="438"/>
    </location>
</feature>
<comment type="similarity">
    <text evidence="2">Belongs to the CWC21 family.</text>
</comment>
<dbReference type="PANTHER" id="PTHR36562">
    <property type="entry name" value="SERINE/ARGININE REPETITIVE MATRIX 2"/>
    <property type="match status" value="1"/>
</dbReference>
<dbReference type="SMART" id="SM01115">
    <property type="entry name" value="cwf21"/>
    <property type="match status" value="1"/>
</dbReference>
<dbReference type="AlphaFoldDB" id="A0AAV0B5R3"/>
<feature type="compositionally biased region" description="Low complexity" evidence="7">
    <location>
        <begin position="394"/>
        <end position="409"/>
    </location>
</feature>
<feature type="compositionally biased region" description="Basic residues" evidence="7">
    <location>
        <begin position="463"/>
        <end position="473"/>
    </location>
</feature>
<evidence type="ECO:0000313" key="9">
    <source>
        <dbReference type="EMBL" id="CAH7676660.1"/>
    </source>
</evidence>
<comment type="subcellular location">
    <subcellularLocation>
        <location evidence="1">Nucleus</location>
    </subcellularLocation>
</comment>
<comment type="caution">
    <text evidence="9">The sequence shown here is derived from an EMBL/GenBank/DDBJ whole genome shotgun (WGS) entry which is preliminary data.</text>
</comment>
<dbReference type="GO" id="GO:0006397">
    <property type="term" value="P:mRNA processing"/>
    <property type="evidence" value="ECO:0007669"/>
    <property type="project" value="UniProtKB-KW"/>
</dbReference>
<evidence type="ECO:0000256" key="7">
    <source>
        <dbReference type="SAM" id="MobiDB-lite"/>
    </source>
</evidence>
<protein>
    <submittedName>
        <fullName evidence="9">Expressed protein</fullName>
    </submittedName>
</protein>
<dbReference type="InterPro" id="IPR013170">
    <property type="entry name" value="mRNA_splic_Cwf21_dom"/>
</dbReference>
<feature type="compositionally biased region" description="Polar residues" evidence="7">
    <location>
        <begin position="246"/>
        <end position="256"/>
    </location>
</feature>
<feature type="compositionally biased region" description="Low complexity" evidence="7">
    <location>
        <begin position="354"/>
        <end position="386"/>
    </location>
</feature>
<feature type="region of interest" description="Disordered" evidence="7">
    <location>
        <begin position="26"/>
        <end position="49"/>
    </location>
</feature>
<reference evidence="9" key="1">
    <citation type="submission" date="2022-06" db="EMBL/GenBank/DDBJ databases">
        <authorList>
            <consortium name="SYNGENTA / RWTH Aachen University"/>
        </authorList>
    </citation>
    <scope>NUCLEOTIDE SEQUENCE</scope>
</reference>
<dbReference type="PANTHER" id="PTHR36562:SF5">
    <property type="entry name" value="SERINE_ARGININE REPETITIVE MATRIX 2"/>
    <property type="match status" value="1"/>
</dbReference>
<keyword evidence="6" id="KW-0539">Nucleus</keyword>
<feature type="domain" description="CWF21" evidence="8">
    <location>
        <begin position="109"/>
        <end position="155"/>
    </location>
</feature>
<keyword evidence="10" id="KW-1185">Reference proteome</keyword>
<feature type="compositionally biased region" description="Basic and acidic residues" evidence="7">
    <location>
        <begin position="218"/>
        <end position="243"/>
    </location>
</feature>
<evidence type="ECO:0000256" key="2">
    <source>
        <dbReference type="ARBA" id="ARBA00005954"/>
    </source>
</evidence>
<organism evidence="9 10">
    <name type="scientific">Phakopsora pachyrhizi</name>
    <name type="common">Asian soybean rust disease fungus</name>
    <dbReference type="NCBI Taxonomy" id="170000"/>
    <lineage>
        <taxon>Eukaryota</taxon>
        <taxon>Fungi</taxon>
        <taxon>Dikarya</taxon>
        <taxon>Basidiomycota</taxon>
        <taxon>Pucciniomycotina</taxon>
        <taxon>Pucciniomycetes</taxon>
        <taxon>Pucciniales</taxon>
        <taxon>Phakopsoraceae</taxon>
        <taxon>Phakopsora</taxon>
    </lineage>
</organism>
<dbReference type="EMBL" id="CALTRL010002772">
    <property type="protein sequence ID" value="CAH7676660.1"/>
    <property type="molecule type" value="Genomic_DNA"/>
</dbReference>
<evidence type="ECO:0000259" key="8">
    <source>
        <dbReference type="SMART" id="SM01115"/>
    </source>
</evidence>